<feature type="transmembrane region" description="Helical" evidence="1">
    <location>
        <begin position="431"/>
        <end position="453"/>
    </location>
</feature>
<feature type="transmembrane region" description="Helical" evidence="1">
    <location>
        <begin position="155"/>
        <end position="177"/>
    </location>
</feature>
<keyword evidence="3" id="KW-1185">Reference proteome</keyword>
<name>A0A6A6T326_9PLEO</name>
<reference evidence="2" key="1">
    <citation type="journal article" date="2020" name="Stud. Mycol.">
        <title>101 Dothideomycetes genomes: a test case for predicting lifestyles and emergence of pathogens.</title>
        <authorList>
            <person name="Haridas S."/>
            <person name="Albert R."/>
            <person name="Binder M."/>
            <person name="Bloem J."/>
            <person name="Labutti K."/>
            <person name="Salamov A."/>
            <person name="Andreopoulos B."/>
            <person name="Baker S."/>
            <person name="Barry K."/>
            <person name="Bills G."/>
            <person name="Bluhm B."/>
            <person name="Cannon C."/>
            <person name="Castanera R."/>
            <person name="Culley D."/>
            <person name="Daum C."/>
            <person name="Ezra D."/>
            <person name="Gonzalez J."/>
            <person name="Henrissat B."/>
            <person name="Kuo A."/>
            <person name="Liang C."/>
            <person name="Lipzen A."/>
            <person name="Lutzoni F."/>
            <person name="Magnuson J."/>
            <person name="Mondo S."/>
            <person name="Nolan M."/>
            <person name="Ohm R."/>
            <person name="Pangilinan J."/>
            <person name="Park H.-J."/>
            <person name="Ramirez L."/>
            <person name="Alfaro M."/>
            <person name="Sun H."/>
            <person name="Tritt A."/>
            <person name="Yoshinaga Y."/>
            <person name="Zwiers L.-H."/>
            <person name="Turgeon B."/>
            <person name="Goodwin S."/>
            <person name="Spatafora J."/>
            <person name="Crous P."/>
            <person name="Grigoriev I."/>
        </authorList>
    </citation>
    <scope>NUCLEOTIDE SEQUENCE</scope>
    <source>
        <strain evidence="2">CBS 122681</strain>
    </source>
</reference>
<keyword evidence="1" id="KW-0812">Transmembrane</keyword>
<dbReference type="AlphaFoldDB" id="A0A6A6T326"/>
<sequence length="498" mass="55930">MFNANTALLLQAVQECTGFRGEDLYACLQDHIGASELRTTKEILLRSLGIHVISLASYGHLLSVQGLTSSRSSAVYQSPLLFFLLPGLAIVQPLVRSCRVCIRKFHRPGRTSLGYCIAAGLGTWVLVKETGGTKALESLEEEHVRCKRREYGFVWLGRVALLLGLLVQYVGSIAIWLHSTFVFDGRMNMFFLLDLRTVEVVIGGAAATINNIFLLLMNLDWHDESLATAPIELNDEQRIPTPLPVPHPHPSPQSEEIHIPPTKPWYEHFARLRHINSAISTMLSTLTPSTLQLDIEFALLAQIQLHLILFAIICALKPRRSGVCPPVFQLLATSPPDPGKVFCSEKMQHAIPYPWVVVHVILGLLSQTAAQGGRMNGSVLVVLSLYYILIARVLLHLCYHSTVRLCSASKLKFEDGPLVVRRLVQVLQWLLGCRTITSPLFFLVFVVTVVLRWKAFISAAIQAKEAEKFLFEEDGSWYRVHRVLLMFKDPWYDSMYIL</sequence>
<keyword evidence="1" id="KW-0472">Membrane</keyword>
<keyword evidence="1" id="KW-1133">Transmembrane helix</keyword>
<organism evidence="2 3">
    <name type="scientific">Lophiostoma macrostomum CBS 122681</name>
    <dbReference type="NCBI Taxonomy" id="1314788"/>
    <lineage>
        <taxon>Eukaryota</taxon>
        <taxon>Fungi</taxon>
        <taxon>Dikarya</taxon>
        <taxon>Ascomycota</taxon>
        <taxon>Pezizomycotina</taxon>
        <taxon>Dothideomycetes</taxon>
        <taxon>Pleosporomycetidae</taxon>
        <taxon>Pleosporales</taxon>
        <taxon>Lophiostomataceae</taxon>
        <taxon>Lophiostoma</taxon>
    </lineage>
</organism>
<accession>A0A6A6T326</accession>
<feature type="transmembrane region" description="Helical" evidence="1">
    <location>
        <begin position="74"/>
        <end position="91"/>
    </location>
</feature>
<feature type="transmembrane region" description="Helical" evidence="1">
    <location>
        <begin position="198"/>
        <end position="217"/>
    </location>
</feature>
<proteinExistence type="predicted"/>
<dbReference type="Proteomes" id="UP000799324">
    <property type="component" value="Unassembled WGS sequence"/>
</dbReference>
<evidence type="ECO:0000313" key="2">
    <source>
        <dbReference type="EMBL" id="KAF2653303.1"/>
    </source>
</evidence>
<evidence type="ECO:0000256" key="1">
    <source>
        <dbReference type="SAM" id="Phobius"/>
    </source>
</evidence>
<feature type="transmembrane region" description="Helical" evidence="1">
    <location>
        <begin position="375"/>
        <end position="395"/>
    </location>
</feature>
<dbReference type="EMBL" id="MU004383">
    <property type="protein sequence ID" value="KAF2653303.1"/>
    <property type="molecule type" value="Genomic_DNA"/>
</dbReference>
<protein>
    <submittedName>
        <fullName evidence="2">Uncharacterized protein</fullName>
    </submittedName>
</protein>
<dbReference type="OrthoDB" id="3798605at2759"/>
<gene>
    <name evidence="2" type="ORF">K491DRAFT_718137</name>
</gene>
<evidence type="ECO:0000313" key="3">
    <source>
        <dbReference type="Proteomes" id="UP000799324"/>
    </source>
</evidence>